<protein>
    <submittedName>
        <fullName evidence="2">Uncharacterized protein</fullName>
    </submittedName>
</protein>
<dbReference type="AlphaFoldDB" id="A0A172TTZ9"/>
<evidence type="ECO:0000313" key="3">
    <source>
        <dbReference type="Proteomes" id="UP000077177"/>
    </source>
</evidence>
<dbReference type="KEGG" id="fla:SY85_08365"/>
<dbReference type="EMBL" id="CP011390">
    <property type="protein sequence ID" value="ANE50510.1"/>
    <property type="molecule type" value="Genomic_DNA"/>
</dbReference>
<sequence>MSFAELLSYISTLTVFIPFLLCLQAIRKKEKFIIALFVLLCTSILTSGLTEYYIQMGSETSLLCLNVYTLFEFTGISIVYALLLPHLKKLIYGTVLLFVAFFIANCYWLESIHTIQDYPLVIESVIVIAYCIAYFFHSLKEVGHDYSVLRDGKFWINIAFVSYFIYSIGLFAIVNHIFTELEPATAQALWNIHNINYIIKNLLLAIGIYRIGKSARPPFELFGADENWWQRLPSNPAKDVSAQP</sequence>
<dbReference type="OrthoDB" id="754439at2"/>
<proteinExistence type="predicted"/>
<accession>A0A172TTZ9</accession>
<dbReference type="Proteomes" id="UP000077177">
    <property type="component" value="Chromosome"/>
</dbReference>
<reference evidence="2 3" key="2">
    <citation type="journal article" date="2016" name="Int. J. Syst. Evol. Microbiol.">
        <title>Flavisolibacter tropicus sp. nov., isolated from tropical soil.</title>
        <authorList>
            <person name="Lee J.J."/>
            <person name="Kang M.S."/>
            <person name="Kim G.S."/>
            <person name="Lee C.S."/>
            <person name="Lim S."/>
            <person name="Lee J."/>
            <person name="Roh S.H."/>
            <person name="Kang H."/>
            <person name="Ha J.M."/>
            <person name="Bae S."/>
            <person name="Jung H.Y."/>
            <person name="Kim M.K."/>
        </authorList>
    </citation>
    <scope>NUCLEOTIDE SEQUENCE [LARGE SCALE GENOMIC DNA]</scope>
    <source>
        <strain evidence="2 3">LCS9</strain>
    </source>
</reference>
<reference evidence="3" key="1">
    <citation type="submission" date="2015-01" db="EMBL/GenBank/DDBJ databases">
        <title>Flavisolibacter sp./LCS9/ whole genome sequencing.</title>
        <authorList>
            <person name="Kim M.K."/>
            <person name="Srinivasan S."/>
            <person name="Lee J.-J."/>
        </authorList>
    </citation>
    <scope>NUCLEOTIDE SEQUENCE [LARGE SCALE GENOMIC DNA]</scope>
    <source>
        <strain evidence="3">LCS9</strain>
    </source>
</reference>
<feature type="transmembrane region" description="Helical" evidence="1">
    <location>
        <begin position="6"/>
        <end position="26"/>
    </location>
</feature>
<gene>
    <name evidence="2" type="ORF">SY85_08365</name>
</gene>
<evidence type="ECO:0000256" key="1">
    <source>
        <dbReference type="SAM" id="Phobius"/>
    </source>
</evidence>
<feature type="transmembrane region" description="Helical" evidence="1">
    <location>
        <begin position="33"/>
        <end position="54"/>
    </location>
</feature>
<dbReference type="RefSeq" id="WP_066403480.1">
    <property type="nucleotide sequence ID" value="NZ_CP011390.1"/>
</dbReference>
<feature type="transmembrane region" description="Helical" evidence="1">
    <location>
        <begin position="190"/>
        <end position="209"/>
    </location>
</feature>
<keyword evidence="1" id="KW-1133">Transmembrane helix</keyword>
<feature type="transmembrane region" description="Helical" evidence="1">
    <location>
        <begin position="60"/>
        <end position="83"/>
    </location>
</feature>
<evidence type="ECO:0000313" key="2">
    <source>
        <dbReference type="EMBL" id="ANE50510.1"/>
    </source>
</evidence>
<dbReference type="STRING" id="1492898.SY85_08365"/>
<feature type="transmembrane region" description="Helical" evidence="1">
    <location>
        <begin position="90"/>
        <end position="108"/>
    </location>
</feature>
<keyword evidence="1" id="KW-0472">Membrane</keyword>
<feature type="transmembrane region" description="Helical" evidence="1">
    <location>
        <begin position="120"/>
        <end position="137"/>
    </location>
</feature>
<keyword evidence="1" id="KW-0812">Transmembrane</keyword>
<organism evidence="2 3">
    <name type="scientific">Flavisolibacter tropicus</name>
    <dbReference type="NCBI Taxonomy" id="1492898"/>
    <lineage>
        <taxon>Bacteria</taxon>
        <taxon>Pseudomonadati</taxon>
        <taxon>Bacteroidota</taxon>
        <taxon>Chitinophagia</taxon>
        <taxon>Chitinophagales</taxon>
        <taxon>Chitinophagaceae</taxon>
        <taxon>Flavisolibacter</taxon>
    </lineage>
</organism>
<name>A0A172TTZ9_9BACT</name>
<keyword evidence="3" id="KW-1185">Reference proteome</keyword>
<feature type="transmembrane region" description="Helical" evidence="1">
    <location>
        <begin position="158"/>
        <end position="178"/>
    </location>
</feature>